<dbReference type="VEuPathDB" id="FungiDB:H310_11663"/>
<dbReference type="PROSITE" id="PS50893">
    <property type="entry name" value="ABC_TRANSPORTER_2"/>
    <property type="match status" value="1"/>
</dbReference>
<dbReference type="InterPro" id="IPR013525">
    <property type="entry name" value="ABC2_TM"/>
</dbReference>
<dbReference type="Pfam" id="PF19055">
    <property type="entry name" value="ABC2_membrane_7"/>
    <property type="match status" value="1"/>
</dbReference>
<protein>
    <recommendedName>
        <fullName evidence="10">ABC transporter domain-containing protein</fullName>
    </recommendedName>
</protein>
<dbReference type="PANTHER" id="PTHR48042:SF11">
    <property type="entry name" value="ABC TRANSPORTER G FAMILY MEMBER 11"/>
    <property type="match status" value="1"/>
</dbReference>
<comment type="similarity">
    <text evidence="2">Belongs to the ABC transporter superfamily. ABCG family. Eye pigment precursor importer (TC 3.A.1.204) subfamily.</text>
</comment>
<evidence type="ECO:0000256" key="2">
    <source>
        <dbReference type="ARBA" id="ARBA00005814"/>
    </source>
</evidence>
<dbReference type="SUPFAM" id="SSF52540">
    <property type="entry name" value="P-loop containing nucleoside triphosphate hydrolases"/>
    <property type="match status" value="1"/>
</dbReference>
<dbReference type="Pfam" id="PF01061">
    <property type="entry name" value="ABC2_membrane"/>
    <property type="match status" value="1"/>
</dbReference>
<dbReference type="Proteomes" id="UP000285060">
    <property type="component" value="Unassembled WGS sequence"/>
</dbReference>
<feature type="transmembrane region" description="Helical" evidence="9">
    <location>
        <begin position="399"/>
        <end position="416"/>
    </location>
</feature>
<evidence type="ECO:0000259" key="10">
    <source>
        <dbReference type="PROSITE" id="PS50893"/>
    </source>
</evidence>
<evidence type="ECO:0000256" key="1">
    <source>
        <dbReference type="ARBA" id="ARBA00004141"/>
    </source>
</evidence>
<accession>A0A418B300</accession>
<reference evidence="11 12" key="1">
    <citation type="submission" date="2018-08" db="EMBL/GenBank/DDBJ databases">
        <title>Aphanomyces genome sequencing and annotation.</title>
        <authorList>
            <person name="Minardi D."/>
            <person name="Oidtmann B."/>
            <person name="Van Der Giezen M."/>
            <person name="Studholme D.J."/>
        </authorList>
    </citation>
    <scope>NUCLEOTIDE SEQUENCE [LARGE SCALE GENOMIC DNA]</scope>
    <source>
        <strain evidence="11 12">NJM0002</strain>
    </source>
</reference>
<comment type="subcellular location">
    <subcellularLocation>
        <location evidence="1">Membrane</location>
        <topology evidence="1">Multi-pass membrane protein</topology>
    </subcellularLocation>
</comment>
<dbReference type="PANTHER" id="PTHR48042">
    <property type="entry name" value="ABC TRANSPORTER G FAMILY MEMBER 11"/>
    <property type="match status" value="1"/>
</dbReference>
<feature type="transmembrane region" description="Helical" evidence="9">
    <location>
        <begin position="500"/>
        <end position="521"/>
    </location>
</feature>
<dbReference type="PROSITE" id="PS00211">
    <property type="entry name" value="ABC_TRANSPORTER_1"/>
    <property type="match status" value="1"/>
</dbReference>
<dbReference type="InterPro" id="IPR003439">
    <property type="entry name" value="ABC_transporter-like_ATP-bd"/>
</dbReference>
<feature type="transmembrane region" description="Helical" evidence="9">
    <location>
        <begin position="428"/>
        <end position="448"/>
    </location>
</feature>
<dbReference type="SMART" id="SM00382">
    <property type="entry name" value="AAA"/>
    <property type="match status" value="1"/>
</dbReference>
<evidence type="ECO:0000313" key="12">
    <source>
        <dbReference type="Proteomes" id="UP000285060"/>
    </source>
</evidence>
<comment type="caution">
    <text evidence="11">The sequence shown here is derived from an EMBL/GenBank/DDBJ whole genome shotgun (WGS) entry which is preliminary data.</text>
</comment>
<gene>
    <name evidence="11" type="ORF">DYB32_002745</name>
</gene>
<dbReference type="GO" id="GO:0005524">
    <property type="term" value="F:ATP binding"/>
    <property type="evidence" value="ECO:0007669"/>
    <property type="project" value="UniProtKB-KW"/>
</dbReference>
<dbReference type="InterPro" id="IPR052215">
    <property type="entry name" value="Plant_ABCG"/>
</dbReference>
<proteinExistence type="inferred from homology"/>
<evidence type="ECO:0000256" key="7">
    <source>
        <dbReference type="ARBA" id="ARBA00022989"/>
    </source>
</evidence>
<keyword evidence="3" id="KW-0813">Transport</keyword>
<feature type="domain" description="ABC transporter" evidence="10">
    <location>
        <begin position="42"/>
        <end position="306"/>
    </location>
</feature>
<keyword evidence="5" id="KW-0547">Nucleotide-binding</keyword>
<evidence type="ECO:0000256" key="6">
    <source>
        <dbReference type="ARBA" id="ARBA00022840"/>
    </source>
</evidence>
<dbReference type="AlphaFoldDB" id="A0A418B300"/>
<keyword evidence="6" id="KW-0067">ATP-binding</keyword>
<keyword evidence="4 9" id="KW-0812">Transmembrane</keyword>
<dbReference type="InterPro" id="IPR043926">
    <property type="entry name" value="ABCG_dom"/>
</dbReference>
<dbReference type="CDD" id="cd03213">
    <property type="entry name" value="ABCG_EPDR"/>
    <property type="match status" value="1"/>
</dbReference>
<dbReference type="Pfam" id="PF00005">
    <property type="entry name" value="ABC_tran"/>
    <property type="match status" value="1"/>
</dbReference>
<dbReference type="GO" id="GO:0016020">
    <property type="term" value="C:membrane"/>
    <property type="evidence" value="ECO:0007669"/>
    <property type="project" value="UniProtKB-SubCell"/>
</dbReference>
<evidence type="ECO:0000256" key="3">
    <source>
        <dbReference type="ARBA" id="ARBA00022448"/>
    </source>
</evidence>
<dbReference type="Gene3D" id="3.40.50.300">
    <property type="entry name" value="P-loop containing nucleotide triphosphate hydrolases"/>
    <property type="match status" value="1"/>
</dbReference>
<feature type="transmembrane region" description="Helical" evidence="9">
    <location>
        <begin position="469"/>
        <end position="494"/>
    </location>
</feature>
<name>A0A418B300_9STRA</name>
<evidence type="ECO:0000256" key="8">
    <source>
        <dbReference type="ARBA" id="ARBA00023136"/>
    </source>
</evidence>
<evidence type="ECO:0000313" key="11">
    <source>
        <dbReference type="EMBL" id="RHY32221.1"/>
    </source>
</evidence>
<dbReference type="GO" id="GO:0140359">
    <property type="term" value="F:ABC-type transporter activity"/>
    <property type="evidence" value="ECO:0007669"/>
    <property type="project" value="InterPro"/>
</dbReference>
<evidence type="ECO:0000256" key="9">
    <source>
        <dbReference type="SAM" id="Phobius"/>
    </source>
</evidence>
<dbReference type="InterPro" id="IPR003593">
    <property type="entry name" value="AAA+_ATPase"/>
</dbReference>
<keyword evidence="12" id="KW-1185">Reference proteome</keyword>
<dbReference type="InterPro" id="IPR027417">
    <property type="entry name" value="P-loop_NTPase"/>
</dbReference>
<dbReference type="InterPro" id="IPR017871">
    <property type="entry name" value="ABC_transporter-like_CS"/>
</dbReference>
<feature type="transmembrane region" description="Helical" evidence="9">
    <location>
        <begin position="606"/>
        <end position="625"/>
    </location>
</feature>
<keyword evidence="7 9" id="KW-1133">Transmembrane helix</keyword>
<keyword evidence="8 9" id="KW-0472">Membrane</keyword>
<evidence type="ECO:0000256" key="4">
    <source>
        <dbReference type="ARBA" id="ARBA00022692"/>
    </source>
</evidence>
<organism evidence="11 12">
    <name type="scientific">Aphanomyces invadans</name>
    <dbReference type="NCBI Taxonomy" id="157072"/>
    <lineage>
        <taxon>Eukaryota</taxon>
        <taxon>Sar</taxon>
        <taxon>Stramenopiles</taxon>
        <taxon>Oomycota</taxon>
        <taxon>Saprolegniomycetes</taxon>
        <taxon>Saprolegniales</taxon>
        <taxon>Verrucalvaceae</taxon>
        <taxon>Aphanomyces</taxon>
    </lineage>
</organism>
<dbReference type="EMBL" id="QUSY01000153">
    <property type="protein sequence ID" value="RHY32221.1"/>
    <property type="molecule type" value="Genomic_DNA"/>
</dbReference>
<dbReference type="GO" id="GO:0016887">
    <property type="term" value="F:ATP hydrolysis activity"/>
    <property type="evidence" value="ECO:0007669"/>
    <property type="project" value="InterPro"/>
</dbReference>
<evidence type="ECO:0000256" key="5">
    <source>
        <dbReference type="ARBA" id="ARBA00022741"/>
    </source>
</evidence>
<sequence>MDEASTTWHVIFKLSMADTNYINIQGDDTKPSHDRVKCPCVLGWDRISYSVRGKAKGQAKQILQNVSGRSAPGEVTAIMGPSGSGKTTLLDILADRMSTGTIAGTVDVNGKTRKSESFRLMASYVSQDDALLGSFTVLETLRYSAQLSVAANVTADERERRVQAAIDDMGRLTRQRFLWTLMMLCHVGLRSCADTIVGDMFRKGLSGGQKRRLSIAIELLKHPTILLLDEPTSGLDSASTLNVMSHVLKLSQNQHCTVVCTIHQPSSAIFDLFTNILLLANGQTVYSGSPTHALDHFASLGHPVPPFTNPSEHYLELINADFDGAARDTCAFIAQYSQSAMAGHIQEQLAYDRRSLDSTTDVVNYAKNLRPSAFRQLAVVMHRNSLNNVRNPGVYGVRLVMYAFLSVMVGTMYLYTNKSLVEDDLVNMLFYVQAFLVFMSVAVLPFFIEQRAVFARERANNALNVVSYVMANFVASLPGIFAIALVSSSIVVSLAGLHAFWSFVLNLFLSLVVAESLMHVLGATAPHYIMGIANAAGIFGMFMQMEGFMVPAKAIPSYWRWVNTIAFHSYSFEAFVHNQFTEMNTTRGNAILERFGLVDVDVSKNMLVLVMYAVVLEVAFTVVLYKWHTGRR</sequence>
<feature type="transmembrane region" description="Helical" evidence="9">
    <location>
        <begin position="528"/>
        <end position="545"/>
    </location>
</feature>